<proteinExistence type="predicted"/>
<dbReference type="Gene3D" id="2.30.33.40">
    <property type="entry name" value="GroES chaperonin"/>
    <property type="match status" value="1"/>
</dbReference>
<gene>
    <name evidence="2" type="ORF">UFOVP39_52</name>
</gene>
<dbReference type="GO" id="GO:0044183">
    <property type="term" value="F:protein folding chaperone"/>
    <property type="evidence" value="ECO:0007669"/>
    <property type="project" value="InterPro"/>
</dbReference>
<dbReference type="SMART" id="SM00883">
    <property type="entry name" value="Cpn10"/>
    <property type="match status" value="1"/>
</dbReference>
<evidence type="ECO:0000313" key="2">
    <source>
        <dbReference type="EMBL" id="CAB4240688.1"/>
    </source>
</evidence>
<evidence type="ECO:0000256" key="1">
    <source>
        <dbReference type="ARBA" id="ARBA00023186"/>
    </source>
</evidence>
<dbReference type="InterPro" id="IPR037124">
    <property type="entry name" value="Chaperonin_GroES_sf"/>
</dbReference>
<keyword evidence="1" id="KW-0143">Chaperone</keyword>
<dbReference type="Pfam" id="PF00166">
    <property type="entry name" value="Cpn10"/>
    <property type="match status" value="1"/>
</dbReference>
<dbReference type="InterPro" id="IPR020818">
    <property type="entry name" value="Chaperonin_GroES"/>
</dbReference>
<accession>A0A6J5T971</accession>
<dbReference type="EMBL" id="LR797813">
    <property type="protein sequence ID" value="CAB4240688.1"/>
    <property type="molecule type" value="Genomic_DNA"/>
</dbReference>
<reference evidence="2" key="1">
    <citation type="submission" date="2020-05" db="EMBL/GenBank/DDBJ databases">
        <authorList>
            <person name="Chiriac C."/>
            <person name="Salcher M."/>
            <person name="Ghai R."/>
            <person name="Kavagutti S V."/>
        </authorList>
    </citation>
    <scope>NUCLEOTIDE SEQUENCE</scope>
</reference>
<dbReference type="GO" id="GO:0005524">
    <property type="term" value="F:ATP binding"/>
    <property type="evidence" value="ECO:0007669"/>
    <property type="project" value="InterPro"/>
</dbReference>
<dbReference type="SUPFAM" id="SSF50129">
    <property type="entry name" value="GroES-like"/>
    <property type="match status" value="1"/>
</dbReference>
<sequence length="108" mass="12080">MIVPTLHRILVKADKLEETDKTYVKATAMGLVLPEHEDKKRAQAGVDRGRVVAIGPTAFRDFNTTSPIVIGDYIAYARFAGKALEDPYTQEEFVALNDEDIVCVFHQE</sequence>
<name>A0A6J5T971_9CAUD</name>
<protein>
    <submittedName>
        <fullName evidence="2">GroS Co-chaperonin GroES (HSP10)</fullName>
    </submittedName>
</protein>
<organism evidence="2">
    <name type="scientific">uncultured Caudovirales phage</name>
    <dbReference type="NCBI Taxonomy" id="2100421"/>
    <lineage>
        <taxon>Viruses</taxon>
        <taxon>Duplodnaviria</taxon>
        <taxon>Heunggongvirae</taxon>
        <taxon>Uroviricota</taxon>
        <taxon>Caudoviricetes</taxon>
        <taxon>Peduoviridae</taxon>
        <taxon>Maltschvirus</taxon>
        <taxon>Maltschvirus maltsch</taxon>
    </lineage>
</organism>
<dbReference type="CDD" id="cd00320">
    <property type="entry name" value="cpn10"/>
    <property type="match status" value="1"/>
</dbReference>
<dbReference type="PRINTS" id="PR00297">
    <property type="entry name" value="CHAPERONIN10"/>
</dbReference>
<dbReference type="InterPro" id="IPR011032">
    <property type="entry name" value="GroES-like_sf"/>
</dbReference>